<name>A0A0E0CYY3_9ORYZ</name>
<organism evidence="1">
    <name type="scientific">Oryza meridionalis</name>
    <dbReference type="NCBI Taxonomy" id="40149"/>
    <lineage>
        <taxon>Eukaryota</taxon>
        <taxon>Viridiplantae</taxon>
        <taxon>Streptophyta</taxon>
        <taxon>Embryophyta</taxon>
        <taxon>Tracheophyta</taxon>
        <taxon>Spermatophyta</taxon>
        <taxon>Magnoliopsida</taxon>
        <taxon>Liliopsida</taxon>
        <taxon>Poales</taxon>
        <taxon>Poaceae</taxon>
        <taxon>BOP clade</taxon>
        <taxon>Oryzoideae</taxon>
        <taxon>Oryzeae</taxon>
        <taxon>Oryzinae</taxon>
        <taxon>Oryza</taxon>
    </lineage>
</organism>
<protein>
    <submittedName>
        <fullName evidence="1">Uncharacterized protein</fullName>
    </submittedName>
</protein>
<reference evidence="1" key="2">
    <citation type="submission" date="2018-05" db="EMBL/GenBank/DDBJ databases">
        <title>OmerRS3 (Oryza meridionalis Reference Sequence Version 3).</title>
        <authorList>
            <person name="Zhang J."/>
            <person name="Kudrna D."/>
            <person name="Lee S."/>
            <person name="Talag J."/>
            <person name="Welchert J."/>
            <person name="Wing R.A."/>
        </authorList>
    </citation>
    <scope>NUCLEOTIDE SEQUENCE [LARGE SCALE GENOMIC DNA]</scope>
    <source>
        <strain evidence="1">cv. OR44</strain>
    </source>
</reference>
<accession>A0A0E0CYY3</accession>
<sequence length="68" mass="7711">MENPSEKVAGQTVRDVLERVPCQGQLIFSVTSLSTELQEPNYMCCSEFIAKAQFVFNVVSLFEEFEES</sequence>
<dbReference type="HOGENOM" id="CLU_2798273_0_0_1"/>
<dbReference type="Gramene" id="OMERI03G12110.1">
    <property type="protein sequence ID" value="OMERI03G12110.1"/>
    <property type="gene ID" value="OMERI03G12110"/>
</dbReference>
<dbReference type="EnsemblPlants" id="OMERI03G12110.1">
    <property type="protein sequence ID" value="OMERI03G12110.1"/>
    <property type="gene ID" value="OMERI03G12110"/>
</dbReference>
<proteinExistence type="predicted"/>
<keyword evidence="2" id="KW-1185">Reference proteome</keyword>
<dbReference type="Proteomes" id="UP000008021">
    <property type="component" value="Chromosome 3"/>
</dbReference>
<evidence type="ECO:0000313" key="1">
    <source>
        <dbReference type="EnsemblPlants" id="OMERI03G12110.1"/>
    </source>
</evidence>
<dbReference type="AlphaFoldDB" id="A0A0E0CYY3"/>
<reference evidence="1" key="1">
    <citation type="submission" date="2015-04" db="UniProtKB">
        <authorList>
            <consortium name="EnsemblPlants"/>
        </authorList>
    </citation>
    <scope>IDENTIFICATION</scope>
</reference>
<evidence type="ECO:0000313" key="2">
    <source>
        <dbReference type="Proteomes" id="UP000008021"/>
    </source>
</evidence>